<accession>A0A2I0WID5</accession>
<gene>
    <name evidence="1" type="ORF">MA16_Dca020478</name>
</gene>
<sequence length="74" mass="8480">MPMKMEIDLEEDVGFYEQTIFSQVSEEADNLENADVPETNAHEAEHVEPVDLDEKFSISVKFASFKFSLCIYCV</sequence>
<name>A0A2I0WID5_9ASPA</name>
<proteinExistence type="predicted"/>
<evidence type="ECO:0000313" key="2">
    <source>
        <dbReference type="Proteomes" id="UP000233837"/>
    </source>
</evidence>
<dbReference type="Proteomes" id="UP000233837">
    <property type="component" value="Unassembled WGS sequence"/>
</dbReference>
<dbReference type="AlphaFoldDB" id="A0A2I0WID5"/>
<dbReference type="EMBL" id="KZ502604">
    <property type="protein sequence ID" value="PKU75409.1"/>
    <property type="molecule type" value="Genomic_DNA"/>
</dbReference>
<protein>
    <submittedName>
        <fullName evidence="1">Uncharacterized protein</fullName>
    </submittedName>
</protein>
<evidence type="ECO:0000313" key="1">
    <source>
        <dbReference type="EMBL" id="PKU75409.1"/>
    </source>
</evidence>
<organism evidence="1 2">
    <name type="scientific">Dendrobium catenatum</name>
    <dbReference type="NCBI Taxonomy" id="906689"/>
    <lineage>
        <taxon>Eukaryota</taxon>
        <taxon>Viridiplantae</taxon>
        <taxon>Streptophyta</taxon>
        <taxon>Embryophyta</taxon>
        <taxon>Tracheophyta</taxon>
        <taxon>Spermatophyta</taxon>
        <taxon>Magnoliopsida</taxon>
        <taxon>Liliopsida</taxon>
        <taxon>Asparagales</taxon>
        <taxon>Orchidaceae</taxon>
        <taxon>Epidendroideae</taxon>
        <taxon>Malaxideae</taxon>
        <taxon>Dendrobiinae</taxon>
        <taxon>Dendrobium</taxon>
    </lineage>
</organism>
<reference evidence="1 2" key="2">
    <citation type="journal article" date="2017" name="Nature">
        <title>The Apostasia genome and the evolution of orchids.</title>
        <authorList>
            <person name="Zhang G.Q."/>
            <person name="Liu K.W."/>
            <person name="Li Z."/>
            <person name="Lohaus R."/>
            <person name="Hsiao Y.Y."/>
            <person name="Niu S.C."/>
            <person name="Wang J.Y."/>
            <person name="Lin Y.C."/>
            <person name="Xu Q."/>
            <person name="Chen L.J."/>
            <person name="Yoshida K."/>
            <person name="Fujiwara S."/>
            <person name="Wang Z.W."/>
            <person name="Zhang Y.Q."/>
            <person name="Mitsuda N."/>
            <person name="Wang M."/>
            <person name="Liu G.H."/>
            <person name="Pecoraro L."/>
            <person name="Huang H.X."/>
            <person name="Xiao X.J."/>
            <person name="Lin M."/>
            <person name="Wu X.Y."/>
            <person name="Wu W.L."/>
            <person name="Chen Y.Y."/>
            <person name="Chang S.B."/>
            <person name="Sakamoto S."/>
            <person name="Ohme-Takagi M."/>
            <person name="Yagi M."/>
            <person name="Zeng S.J."/>
            <person name="Shen C.Y."/>
            <person name="Yeh C.M."/>
            <person name="Luo Y.B."/>
            <person name="Tsai W.C."/>
            <person name="Van de Peer Y."/>
            <person name="Liu Z.J."/>
        </authorList>
    </citation>
    <scope>NUCLEOTIDE SEQUENCE [LARGE SCALE GENOMIC DNA]</scope>
    <source>
        <tissue evidence="1">The whole plant</tissue>
    </source>
</reference>
<keyword evidence="2" id="KW-1185">Reference proteome</keyword>
<reference evidence="1 2" key="1">
    <citation type="journal article" date="2016" name="Sci. Rep.">
        <title>The Dendrobium catenatum Lindl. genome sequence provides insights into polysaccharide synthase, floral development and adaptive evolution.</title>
        <authorList>
            <person name="Zhang G.Q."/>
            <person name="Xu Q."/>
            <person name="Bian C."/>
            <person name="Tsai W.C."/>
            <person name="Yeh C.M."/>
            <person name="Liu K.W."/>
            <person name="Yoshida K."/>
            <person name="Zhang L.S."/>
            <person name="Chang S.B."/>
            <person name="Chen F."/>
            <person name="Shi Y."/>
            <person name="Su Y.Y."/>
            <person name="Zhang Y.Q."/>
            <person name="Chen L.J."/>
            <person name="Yin Y."/>
            <person name="Lin M."/>
            <person name="Huang H."/>
            <person name="Deng H."/>
            <person name="Wang Z.W."/>
            <person name="Zhu S.L."/>
            <person name="Zhao X."/>
            <person name="Deng C."/>
            <person name="Niu S.C."/>
            <person name="Huang J."/>
            <person name="Wang M."/>
            <person name="Liu G.H."/>
            <person name="Yang H.J."/>
            <person name="Xiao X.J."/>
            <person name="Hsiao Y.Y."/>
            <person name="Wu W.L."/>
            <person name="Chen Y.Y."/>
            <person name="Mitsuda N."/>
            <person name="Ohme-Takagi M."/>
            <person name="Luo Y.B."/>
            <person name="Van de Peer Y."/>
            <person name="Liu Z.J."/>
        </authorList>
    </citation>
    <scope>NUCLEOTIDE SEQUENCE [LARGE SCALE GENOMIC DNA]</scope>
    <source>
        <tissue evidence="1">The whole plant</tissue>
    </source>
</reference>